<dbReference type="InterPro" id="IPR002110">
    <property type="entry name" value="Ankyrin_rpt"/>
</dbReference>
<dbReference type="PANTHER" id="PTHR24161:SF124">
    <property type="entry name" value="TRANSIENT RECEPTOR POTENTIAL CHANNEL PYREXIA"/>
    <property type="match status" value="1"/>
</dbReference>
<feature type="compositionally biased region" description="Polar residues" evidence="4">
    <location>
        <begin position="8"/>
        <end position="25"/>
    </location>
</feature>
<dbReference type="InterPro" id="IPR036770">
    <property type="entry name" value="Ankyrin_rpt-contain_sf"/>
</dbReference>
<keyword evidence="2 3" id="KW-0040">ANK repeat</keyword>
<feature type="region of interest" description="Disordered" evidence="4">
    <location>
        <begin position="1"/>
        <end position="49"/>
    </location>
</feature>
<dbReference type="SUPFAM" id="SSF48403">
    <property type="entry name" value="Ankyrin repeat"/>
    <property type="match status" value="1"/>
</dbReference>
<dbReference type="AlphaFoldDB" id="A0A7S1N235"/>
<proteinExistence type="predicted"/>
<feature type="repeat" description="ANK" evidence="3">
    <location>
        <begin position="115"/>
        <end position="147"/>
    </location>
</feature>
<evidence type="ECO:0000256" key="3">
    <source>
        <dbReference type="PROSITE-ProRule" id="PRU00023"/>
    </source>
</evidence>
<evidence type="ECO:0000256" key="2">
    <source>
        <dbReference type="ARBA" id="ARBA00023043"/>
    </source>
</evidence>
<dbReference type="Pfam" id="PF12796">
    <property type="entry name" value="Ank_2"/>
    <property type="match status" value="1"/>
</dbReference>
<dbReference type="PROSITE" id="PS50297">
    <property type="entry name" value="ANK_REP_REGION"/>
    <property type="match status" value="1"/>
</dbReference>
<evidence type="ECO:0000313" key="5">
    <source>
        <dbReference type="EMBL" id="CAD8992759.1"/>
    </source>
</evidence>
<accession>A0A7S1N235</accession>
<feature type="repeat" description="ANK" evidence="3">
    <location>
        <begin position="149"/>
        <end position="181"/>
    </location>
</feature>
<gene>
    <name evidence="5" type="ORF">EGYM00392_LOCUS3806</name>
</gene>
<organism evidence="5">
    <name type="scientific">Eutreptiella gymnastica</name>
    <dbReference type="NCBI Taxonomy" id="73025"/>
    <lineage>
        <taxon>Eukaryota</taxon>
        <taxon>Discoba</taxon>
        <taxon>Euglenozoa</taxon>
        <taxon>Euglenida</taxon>
        <taxon>Spirocuta</taxon>
        <taxon>Euglenophyceae</taxon>
        <taxon>Eutreptiales</taxon>
        <taxon>Eutreptiaceae</taxon>
        <taxon>Eutreptiella</taxon>
    </lineage>
</organism>
<dbReference type="PANTHER" id="PTHR24161">
    <property type="entry name" value="ANK_REP_REGION DOMAIN-CONTAINING PROTEIN-RELATED"/>
    <property type="match status" value="1"/>
</dbReference>
<protein>
    <submittedName>
        <fullName evidence="5">Uncharacterized protein</fullName>
    </submittedName>
</protein>
<reference evidence="5" key="1">
    <citation type="submission" date="2021-01" db="EMBL/GenBank/DDBJ databases">
        <authorList>
            <person name="Corre E."/>
            <person name="Pelletier E."/>
            <person name="Niang G."/>
            <person name="Scheremetjew M."/>
            <person name="Finn R."/>
            <person name="Kale V."/>
            <person name="Holt S."/>
            <person name="Cochrane G."/>
            <person name="Meng A."/>
            <person name="Brown T."/>
            <person name="Cohen L."/>
        </authorList>
    </citation>
    <scope>NUCLEOTIDE SEQUENCE</scope>
    <source>
        <strain evidence="5">NIES-381</strain>
    </source>
</reference>
<dbReference type="InterPro" id="IPR011992">
    <property type="entry name" value="EF-hand-dom_pair"/>
</dbReference>
<dbReference type="PROSITE" id="PS50088">
    <property type="entry name" value="ANK_REPEAT"/>
    <property type="match status" value="2"/>
</dbReference>
<dbReference type="SMART" id="SM00248">
    <property type="entry name" value="ANK"/>
    <property type="match status" value="3"/>
</dbReference>
<dbReference type="SUPFAM" id="SSF47473">
    <property type="entry name" value="EF-hand"/>
    <property type="match status" value="1"/>
</dbReference>
<dbReference type="Gene3D" id="1.25.40.20">
    <property type="entry name" value="Ankyrin repeat-containing domain"/>
    <property type="match status" value="1"/>
</dbReference>
<keyword evidence="1" id="KW-0677">Repeat</keyword>
<dbReference type="EMBL" id="HBGA01010112">
    <property type="protein sequence ID" value="CAD8992759.1"/>
    <property type="molecule type" value="Transcribed_RNA"/>
</dbReference>
<sequence length="344" mass="38139">MPLPLEHSFSSARSTGSEVSVTSSARAPLSPRKSIADFKSKSPQKKPPSYGIYDPLLSAVASGKTENVKQVWSEGYAVREHLGTALHNAFVRQNMDIVRCLVQIYKADINTPNANGQALIHLACRANNIQLMHEVYEQDADMDATEENTGWTPLHIACSKGNHNMVCALVDRGANPIKRATVADADGIFLTPLELAQKAGSEEVIDYLTNETHPELLEWKQRKKKCMAKLEPGGRAVVQDTNLVSSPVKVTAMSCRLATSLPEPVLSNVQRIPLSNDMLYDEFCKMSNGSNFVLKEDFKSMYKMMEDFGLPIDLDKIMKDLSIMGADRLSFDEYCVVRLKIAQK</sequence>
<evidence type="ECO:0000256" key="4">
    <source>
        <dbReference type="SAM" id="MobiDB-lite"/>
    </source>
</evidence>
<evidence type="ECO:0000256" key="1">
    <source>
        <dbReference type="ARBA" id="ARBA00022737"/>
    </source>
</evidence>
<name>A0A7S1N235_9EUGL</name>